<protein>
    <submittedName>
        <fullName evidence="3">LuxR family transcriptional regulator</fullName>
    </submittedName>
</protein>
<accession>A0AAP2VIQ0</accession>
<evidence type="ECO:0000256" key="1">
    <source>
        <dbReference type="SAM" id="Coils"/>
    </source>
</evidence>
<evidence type="ECO:0000313" key="5">
    <source>
        <dbReference type="Proteomes" id="UP001198806"/>
    </source>
</evidence>
<gene>
    <name evidence="3" type="ORF">LI194_02725</name>
    <name evidence="4" type="ORF">P2T59_13515</name>
</gene>
<feature type="coiled-coil region" evidence="1">
    <location>
        <begin position="387"/>
        <end position="414"/>
    </location>
</feature>
<evidence type="ECO:0000313" key="4">
    <source>
        <dbReference type="EMBL" id="WET62716.1"/>
    </source>
</evidence>
<keyword evidence="2" id="KW-0472">Membrane</keyword>
<dbReference type="Gene3D" id="1.10.10.10">
    <property type="entry name" value="Winged helix-like DNA-binding domain superfamily/Winged helix DNA-binding domain"/>
    <property type="match status" value="1"/>
</dbReference>
<dbReference type="InterPro" id="IPR016032">
    <property type="entry name" value="Sig_transdc_resp-reg_C-effctor"/>
</dbReference>
<dbReference type="GO" id="GO:0003677">
    <property type="term" value="F:DNA binding"/>
    <property type="evidence" value="ECO:0007669"/>
    <property type="project" value="InterPro"/>
</dbReference>
<reference evidence="4" key="2">
    <citation type="submission" date="2023-03" db="EMBL/GenBank/DDBJ databases">
        <title>Parabacteroides distasonis, a bacteria resistant against UC.</title>
        <authorList>
            <person name="Dai W."/>
        </authorList>
    </citation>
    <scope>NUCLEOTIDE SEQUENCE</scope>
    <source>
        <strain evidence="4">F1-28</strain>
    </source>
</reference>
<evidence type="ECO:0000256" key="2">
    <source>
        <dbReference type="SAM" id="Phobius"/>
    </source>
</evidence>
<organism evidence="3 5">
    <name type="scientific">Parabacteroides distasonis</name>
    <dbReference type="NCBI Taxonomy" id="823"/>
    <lineage>
        <taxon>Bacteria</taxon>
        <taxon>Pseudomonadati</taxon>
        <taxon>Bacteroidota</taxon>
        <taxon>Bacteroidia</taxon>
        <taxon>Bacteroidales</taxon>
        <taxon>Tannerellaceae</taxon>
        <taxon>Parabacteroides</taxon>
    </lineage>
</organism>
<dbReference type="RefSeq" id="WP_227154221.1">
    <property type="nucleotide sequence ID" value="NZ_AP019729.1"/>
</dbReference>
<keyword evidence="1" id="KW-0175">Coiled coil</keyword>
<dbReference type="Proteomes" id="UP001221009">
    <property type="component" value="Chromosome"/>
</dbReference>
<dbReference type="InterPro" id="IPR036388">
    <property type="entry name" value="WH-like_DNA-bd_sf"/>
</dbReference>
<dbReference type="GO" id="GO:0006355">
    <property type="term" value="P:regulation of DNA-templated transcription"/>
    <property type="evidence" value="ECO:0007669"/>
    <property type="project" value="InterPro"/>
</dbReference>
<keyword evidence="2" id="KW-1133">Transmembrane helix</keyword>
<feature type="transmembrane region" description="Helical" evidence="2">
    <location>
        <begin position="366"/>
        <end position="387"/>
    </location>
</feature>
<name>A0AAP2VIQ0_PARDI</name>
<sequence>MPEIRISVAMTKWFVYIFLASVCLLLSCGGKSVREKFAEADRLVNENNLDSAAWLLEEQITLSALSDSDKAEYGRRLAWLHLLQGRSLVNDSLIDYSVDYYKEHASEPLLSAYFVKAIYMGDSRKGLEQRRALYREAIDSAYSRSDSTYLVRFYDRLTSLSFGEGLYRETIADSKEWEASPKAGFKEMAYYMAGLSYSRLRMRDSADYYLRLAADSALAKNIEWYAHHFARNYADFLYDFNPKASISYLRLLEERYPERETPGSYVMPWINLGELDSARKYIEKNTLGLELSHSDDIASHALNYAYQFILGVKENKPVDISRLGQYCDSLYTVKSQTEKAERERLVDQNRLRRENLRLEMSRQRTFSILVIVSLLSILVAGGVFLYIRNRRNRLIDMEERLEALRQLLNESKQSVAEEEKPDSAFFRKVLLQQLGVIRLMATTPTQQNKELLQQMTRITNEDVPVDTLLVWDDLYPIIDAVYDNFHTHLVRLSDGRLLEKEIQLCCLLCAGFSTKEISVVTQQSVRTIYQRKTDIRHKLGMDEKEDIIGNISAQTANINFSL</sequence>
<dbReference type="EMBL" id="JAJCNI010000002">
    <property type="protein sequence ID" value="MCB6516706.1"/>
    <property type="molecule type" value="Genomic_DNA"/>
</dbReference>
<evidence type="ECO:0000313" key="3">
    <source>
        <dbReference type="EMBL" id="MCB6516706.1"/>
    </source>
</evidence>
<proteinExistence type="predicted"/>
<dbReference type="AlphaFoldDB" id="A0AAP2VIQ0"/>
<keyword evidence="2" id="KW-0812">Transmembrane</keyword>
<dbReference type="EMBL" id="CP120353">
    <property type="protein sequence ID" value="WET62716.1"/>
    <property type="molecule type" value="Genomic_DNA"/>
</dbReference>
<dbReference type="SUPFAM" id="SSF46894">
    <property type="entry name" value="C-terminal effector domain of the bipartite response regulators"/>
    <property type="match status" value="1"/>
</dbReference>
<dbReference type="Proteomes" id="UP001198806">
    <property type="component" value="Unassembled WGS sequence"/>
</dbReference>
<reference evidence="3" key="1">
    <citation type="submission" date="2021-10" db="EMBL/GenBank/DDBJ databases">
        <title>Collection of gut derived symbiotic bacterial strains cultured from healthy donors.</title>
        <authorList>
            <person name="Lin H."/>
            <person name="Littmann E."/>
            <person name="Kohout C."/>
            <person name="Pamer E.G."/>
        </authorList>
    </citation>
    <scope>NUCLEOTIDE SEQUENCE</scope>
    <source>
        <strain evidence="3">DFI.2.94</strain>
    </source>
</reference>
<dbReference type="PROSITE" id="PS51257">
    <property type="entry name" value="PROKAR_LIPOPROTEIN"/>
    <property type="match status" value="1"/>
</dbReference>